<dbReference type="AlphaFoldDB" id="A0A9P6DIR4"/>
<dbReference type="EMBL" id="MU154530">
    <property type="protein sequence ID" value="KAF9499749.1"/>
    <property type="molecule type" value="Genomic_DNA"/>
</dbReference>
<feature type="compositionally biased region" description="Polar residues" evidence="1">
    <location>
        <begin position="298"/>
        <end position="314"/>
    </location>
</feature>
<feature type="region of interest" description="Disordered" evidence="1">
    <location>
        <begin position="1"/>
        <end position="21"/>
    </location>
</feature>
<comment type="caution">
    <text evidence="3">The sequence shown here is derived from an EMBL/GenBank/DDBJ whole genome shotgun (WGS) entry which is preliminary data.</text>
</comment>
<evidence type="ECO:0000313" key="4">
    <source>
        <dbReference type="Proteomes" id="UP000807025"/>
    </source>
</evidence>
<dbReference type="OrthoDB" id="5595612at2759"/>
<feature type="compositionally biased region" description="Low complexity" evidence="1">
    <location>
        <begin position="337"/>
        <end position="347"/>
    </location>
</feature>
<feature type="compositionally biased region" description="Basic residues" evidence="1">
    <location>
        <begin position="320"/>
        <end position="329"/>
    </location>
</feature>
<keyword evidence="2" id="KW-0472">Membrane</keyword>
<organism evidence="3 4">
    <name type="scientific">Pleurotus eryngii</name>
    <name type="common">Boletus of the steppes</name>
    <dbReference type="NCBI Taxonomy" id="5323"/>
    <lineage>
        <taxon>Eukaryota</taxon>
        <taxon>Fungi</taxon>
        <taxon>Dikarya</taxon>
        <taxon>Basidiomycota</taxon>
        <taxon>Agaricomycotina</taxon>
        <taxon>Agaricomycetes</taxon>
        <taxon>Agaricomycetidae</taxon>
        <taxon>Agaricales</taxon>
        <taxon>Pleurotineae</taxon>
        <taxon>Pleurotaceae</taxon>
        <taxon>Pleurotus</taxon>
    </lineage>
</organism>
<sequence>MSRLYGNRYSDSRTGAPVRRQPSLVSNVSGIADSTISFNTLVTGESLRLSQFPQPPRFTPLSPVQSESGSFMTRSSGRRDDGRSIYSMSPSLVSERDRGSPLTQSPVPPVPSLPSHRALSSLRGGDAAAGAISQSSRTLSPYDWHEGASSIDVDGAEERMLPTSFITQLLQENPEPSSRFNRHVSNNSDGFSAISELTYPPPPHRQPLPPPRGPLPRPTGGRPSPSSPHLHRTGSQSDSDTLITSIGDDYSRPLGRTHGPPGTRQAPPSSYPMSSGRDRAWEDFSEADEDLKGYKYADQSNSGRGNGTPTSQPNFDARGHTQHKNRKSISGRSFVPSLISRSPSTSSQSVRSFRRAFDWMRKPLPPVPVIPPKYTQPTQPVPRNYEEDLALPDLITRADTLSNLLEKGYHPHRSLTSSFFTQGELNYQHQGLTSGFDGSRVDVMNLAHRNQTHQKDTLDFRSAVPESDQDPPSGSYFFTRKRIWILVVLVFIALVAIAVALGVVLSRKQSGSSLPSCSGNLTGSACNLDATCVCTSSSQPCLPLAQHLVSLHPTMNQLFNTNYTLNSLALSLWLAQGDPRGGNCASQAMLVDVSASLSDSHPNRTVWVQSALLWNVAESEDLDTVGKMRDFVIKAPWKDLESSDGPISSAGSSFSTTGSGFLFDFAAQTVSPTASVSFEDGGQPTDAQHQRVGTVAQAVLDRMYTFSSAASTQKSRALENYWLSVLQQTPSDLAVFLSVLSTSQILLPFNAATSGDGSVISLLPDVTSFPPPIACYPRLTTAQIRNINLLETSIFNLAPITPPSSFQSSCFPDRPVYGVLDVLRLRLPFLDSRTGDIARQAVVLKQEASPRVVAYTNEALAALPFGDGVSPNNNPLNYGTLNNFKHVVFRYLSSIPDVNVAIDFARFVLSRVATPPSNNTSPQLLAALSRLPPMEVAVFGAVTTDDIDSVLSSFGSPSGSLFFGSEEALAVRQWIIGAGQSVAWTETATSQLIVRDSSFTDSVFNQTWSAAAARLNDAKVADVVASFTSTTKFTPQ</sequence>
<keyword evidence="2" id="KW-0812">Transmembrane</keyword>
<feature type="compositionally biased region" description="Polar residues" evidence="1">
    <location>
        <begin position="233"/>
        <end position="244"/>
    </location>
</feature>
<name>A0A9P6DIR4_PLEER</name>
<dbReference type="Proteomes" id="UP000807025">
    <property type="component" value="Unassembled WGS sequence"/>
</dbReference>
<feature type="compositionally biased region" description="Low complexity" evidence="1">
    <location>
        <begin position="218"/>
        <end position="228"/>
    </location>
</feature>
<feature type="region of interest" description="Disordered" evidence="1">
    <location>
        <begin position="50"/>
        <end position="144"/>
    </location>
</feature>
<evidence type="ECO:0000313" key="3">
    <source>
        <dbReference type="EMBL" id="KAF9499749.1"/>
    </source>
</evidence>
<keyword evidence="4" id="KW-1185">Reference proteome</keyword>
<feature type="transmembrane region" description="Helical" evidence="2">
    <location>
        <begin position="483"/>
        <end position="505"/>
    </location>
</feature>
<evidence type="ECO:0000256" key="1">
    <source>
        <dbReference type="SAM" id="MobiDB-lite"/>
    </source>
</evidence>
<feature type="region of interest" description="Disordered" evidence="1">
    <location>
        <begin position="173"/>
        <end position="278"/>
    </location>
</feature>
<accession>A0A9P6DIR4</accession>
<proteinExistence type="predicted"/>
<gene>
    <name evidence="3" type="ORF">BDN71DRAFT_1517473</name>
</gene>
<evidence type="ECO:0000256" key="2">
    <source>
        <dbReference type="SAM" id="Phobius"/>
    </source>
</evidence>
<keyword evidence="2" id="KW-1133">Transmembrane helix</keyword>
<feature type="compositionally biased region" description="Polar residues" evidence="1">
    <location>
        <begin position="62"/>
        <end position="73"/>
    </location>
</feature>
<feature type="compositionally biased region" description="Polar residues" evidence="1">
    <location>
        <begin position="173"/>
        <end position="190"/>
    </location>
</feature>
<feature type="compositionally biased region" description="Pro residues" evidence="1">
    <location>
        <begin position="199"/>
        <end position="217"/>
    </location>
</feature>
<feature type="region of interest" description="Disordered" evidence="1">
    <location>
        <begin position="296"/>
        <end position="347"/>
    </location>
</feature>
<protein>
    <submittedName>
        <fullName evidence="3">Uncharacterized protein</fullName>
    </submittedName>
</protein>
<reference evidence="3" key="1">
    <citation type="submission" date="2020-11" db="EMBL/GenBank/DDBJ databases">
        <authorList>
            <consortium name="DOE Joint Genome Institute"/>
            <person name="Ahrendt S."/>
            <person name="Riley R."/>
            <person name="Andreopoulos W."/>
            <person name="Labutti K."/>
            <person name="Pangilinan J."/>
            <person name="Ruiz-Duenas F.J."/>
            <person name="Barrasa J.M."/>
            <person name="Sanchez-Garcia M."/>
            <person name="Camarero S."/>
            <person name="Miyauchi S."/>
            <person name="Serrano A."/>
            <person name="Linde D."/>
            <person name="Babiker R."/>
            <person name="Drula E."/>
            <person name="Ayuso-Fernandez I."/>
            <person name="Pacheco R."/>
            <person name="Padilla G."/>
            <person name="Ferreira P."/>
            <person name="Barriuso J."/>
            <person name="Kellner H."/>
            <person name="Castanera R."/>
            <person name="Alfaro M."/>
            <person name="Ramirez L."/>
            <person name="Pisabarro A.G."/>
            <person name="Kuo A."/>
            <person name="Tritt A."/>
            <person name="Lipzen A."/>
            <person name="He G."/>
            <person name="Yan M."/>
            <person name="Ng V."/>
            <person name="Cullen D."/>
            <person name="Martin F."/>
            <person name="Rosso M.-N."/>
            <person name="Henrissat B."/>
            <person name="Hibbett D."/>
            <person name="Martinez A.T."/>
            <person name="Grigoriev I.V."/>
        </authorList>
    </citation>
    <scope>NUCLEOTIDE SEQUENCE</scope>
    <source>
        <strain evidence="3">ATCC 90797</strain>
    </source>
</reference>